<organism evidence="1 2">
    <name type="scientific">Pristionchus entomophagus</name>
    <dbReference type="NCBI Taxonomy" id="358040"/>
    <lineage>
        <taxon>Eukaryota</taxon>
        <taxon>Metazoa</taxon>
        <taxon>Ecdysozoa</taxon>
        <taxon>Nematoda</taxon>
        <taxon>Chromadorea</taxon>
        <taxon>Rhabditida</taxon>
        <taxon>Rhabditina</taxon>
        <taxon>Diplogasteromorpha</taxon>
        <taxon>Diplogasteroidea</taxon>
        <taxon>Neodiplogasteridae</taxon>
        <taxon>Pristionchus</taxon>
    </lineage>
</organism>
<dbReference type="SUPFAM" id="SSF48371">
    <property type="entry name" value="ARM repeat"/>
    <property type="match status" value="1"/>
</dbReference>
<dbReference type="InterPro" id="IPR016024">
    <property type="entry name" value="ARM-type_fold"/>
</dbReference>
<evidence type="ECO:0000313" key="1">
    <source>
        <dbReference type="EMBL" id="GMS95670.1"/>
    </source>
</evidence>
<feature type="non-terminal residue" evidence="1">
    <location>
        <position position="1"/>
    </location>
</feature>
<name>A0AAV5TN18_9BILA</name>
<accession>A0AAV5TN18</accession>
<proteinExistence type="predicted"/>
<gene>
    <name evidence="1" type="ORF">PENTCL1PPCAC_17845</name>
</gene>
<sequence length="374" mass="41696">QMEYTTPFDARSLAANIVDSLRETTDARLSHCVLGAAETCRWLKQHIKSDELDCVINILDRFEVDEMNCQDARELSSLALSITRLCTQKEELSSVAQDVSPDLMEKIDAFCSILKKTDPAVVGRALTSTDVPKGLSDVFIKEQNQEVATALAEGMAKLCRYSKSVAAFLVEGPLLMNVASRLESSRVGNLSEYHTSLLSLITAIMSSDFPPPIDTIQYLNKNVCPKLWRLASNGYDGALSTLSQVYRWRIDGMGEDEGVIQALENDPNPNIGAKLAALNLRDPDQYHFELLEGIFERKELVNAIFYKNDIPVLMHICSEHLLNEENDDVKRSILKLFIVAGRNGFTDLQSYLAVEKCDTNDPFVEQALIAIRPS</sequence>
<protein>
    <recommendedName>
        <fullName evidence="3">26S proteasome non-ATPase regulatory subunit 5</fullName>
    </recommendedName>
</protein>
<evidence type="ECO:0000313" key="2">
    <source>
        <dbReference type="Proteomes" id="UP001432027"/>
    </source>
</evidence>
<keyword evidence="2" id="KW-1185">Reference proteome</keyword>
<dbReference type="EMBL" id="BTSX01000004">
    <property type="protein sequence ID" value="GMS95670.1"/>
    <property type="molecule type" value="Genomic_DNA"/>
</dbReference>
<dbReference type="Proteomes" id="UP001432027">
    <property type="component" value="Unassembled WGS sequence"/>
</dbReference>
<comment type="caution">
    <text evidence="1">The sequence shown here is derived from an EMBL/GenBank/DDBJ whole genome shotgun (WGS) entry which is preliminary data.</text>
</comment>
<dbReference type="AlphaFoldDB" id="A0AAV5TN18"/>
<evidence type="ECO:0008006" key="3">
    <source>
        <dbReference type="Google" id="ProtNLM"/>
    </source>
</evidence>
<reference evidence="1" key="1">
    <citation type="submission" date="2023-10" db="EMBL/GenBank/DDBJ databases">
        <title>Genome assembly of Pristionchus species.</title>
        <authorList>
            <person name="Yoshida K."/>
            <person name="Sommer R.J."/>
        </authorList>
    </citation>
    <scope>NUCLEOTIDE SEQUENCE</scope>
    <source>
        <strain evidence="1">RS0144</strain>
    </source>
</reference>